<gene>
    <name evidence="2" type="ORF">G7078_03095</name>
</gene>
<dbReference type="EMBL" id="CP049871">
    <property type="protein sequence ID" value="QIL01872.1"/>
    <property type="molecule type" value="Genomic_DNA"/>
</dbReference>
<keyword evidence="1" id="KW-0732">Signal</keyword>
<dbReference type="KEGG" id="ssin:G7078_03095"/>
<dbReference type="Proteomes" id="UP000502502">
    <property type="component" value="Chromosome"/>
</dbReference>
<dbReference type="Pfam" id="PF05960">
    <property type="entry name" value="DUF885"/>
    <property type="match status" value="1"/>
</dbReference>
<evidence type="ECO:0000313" key="3">
    <source>
        <dbReference type="Proteomes" id="UP000502502"/>
    </source>
</evidence>
<evidence type="ECO:0000313" key="2">
    <source>
        <dbReference type="EMBL" id="QIL01872.1"/>
    </source>
</evidence>
<organism evidence="2 3">
    <name type="scientific">Sphingomonas sinipercae</name>
    <dbReference type="NCBI Taxonomy" id="2714944"/>
    <lineage>
        <taxon>Bacteria</taxon>
        <taxon>Pseudomonadati</taxon>
        <taxon>Pseudomonadota</taxon>
        <taxon>Alphaproteobacteria</taxon>
        <taxon>Sphingomonadales</taxon>
        <taxon>Sphingomonadaceae</taxon>
        <taxon>Sphingomonas</taxon>
    </lineage>
</organism>
<feature type="signal peptide" evidence="1">
    <location>
        <begin position="1"/>
        <end position="19"/>
    </location>
</feature>
<evidence type="ECO:0000256" key="1">
    <source>
        <dbReference type="SAM" id="SignalP"/>
    </source>
</evidence>
<keyword evidence="3" id="KW-1185">Reference proteome</keyword>
<dbReference type="PANTHER" id="PTHR33361">
    <property type="entry name" value="GLR0591 PROTEIN"/>
    <property type="match status" value="1"/>
</dbReference>
<reference evidence="2 3" key="1">
    <citation type="submission" date="2020-03" db="EMBL/GenBank/DDBJ databases">
        <title>Sphingomonas sp. nov., isolated from fish.</title>
        <authorList>
            <person name="Hyun D.-W."/>
            <person name="Bae J.-W."/>
        </authorList>
    </citation>
    <scope>NUCLEOTIDE SEQUENCE [LARGE SCALE GENOMIC DNA]</scope>
    <source>
        <strain evidence="2 3">HDW15C</strain>
    </source>
</reference>
<feature type="chain" id="PRO_5026279077" evidence="1">
    <location>
        <begin position="20"/>
        <end position="609"/>
    </location>
</feature>
<name>A0A6G7ZLS2_9SPHN</name>
<sequence length="609" mass="68403">MLCVSAVALGACSTSAPVAIVPPVPVALVAPAPAADPQAEHDRLFSLFKASDEAALERNPLTAIGRGDLRNAAHFGDYITDEYNAQSRAAAEADLAALRQIDRSVLSQTDQLAYDVFEYQRKDDLRGLQPDLLALTEVRPLNHFFGFHTFYPTFASGEGAAPFKTLEDYENSLKRNTEFVTYLDRAIERFRQGQRSGVVDTKMTVRNMIEQIGNILAEKPENSPLYRPIRKFPDTIGAADRTRLAAAYEASIANDLYPAYRRLRDYLKTEYLPAARDGYGLMYMKGGDKLYRYLVESTTTLPLTPEEIHTIGLNEVARITGEMEKAKQEIGFKGTLPQFFDHLRSDPKLKMKSREALTAGYYAIAKKVDAQVPRLFSTVPRSRLEIRPYEPFREKFEAGGAYSRGSPDGSRPGVFYFNAYDLPSRTTPGMTTLYLHEGAPGHHFQLSLAQENEALPAFMRFGFNTAYVEGWALYAETLGYDMGLYDDPYQRFGTLSDEMFRAMRLVVDTGIHSKGWTRQQAIDYMLANSDLSRTEATAEVERYIVIPSQALAYKIGALTIQRLRRKAEAELGPKFDIRDFHAQVLMTGALPMTILEQKIDRWIAARKAT</sequence>
<dbReference type="InterPro" id="IPR010281">
    <property type="entry name" value="DUF885"/>
</dbReference>
<dbReference type="PANTHER" id="PTHR33361:SF16">
    <property type="entry name" value="DUF885 DOMAIN-CONTAINING PROTEIN"/>
    <property type="match status" value="1"/>
</dbReference>
<dbReference type="RefSeq" id="WP_166092889.1">
    <property type="nucleotide sequence ID" value="NZ_CP049871.1"/>
</dbReference>
<accession>A0A6G7ZLS2</accession>
<proteinExistence type="predicted"/>
<protein>
    <submittedName>
        <fullName evidence="2">DUF885 domain-containing protein</fullName>
    </submittedName>
</protein>
<dbReference type="AlphaFoldDB" id="A0A6G7ZLS2"/>